<organism evidence="2 3">
    <name type="scientific">Skermanella aerolata</name>
    <dbReference type="NCBI Taxonomy" id="393310"/>
    <lineage>
        <taxon>Bacteria</taxon>
        <taxon>Pseudomonadati</taxon>
        <taxon>Pseudomonadota</taxon>
        <taxon>Alphaproteobacteria</taxon>
        <taxon>Rhodospirillales</taxon>
        <taxon>Azospirillaceae</taxon>
        <taxon>Skermanella</taxon>
    </lineage>
</organism>
<dbReference type="EMBL" id="BJYZ01000003">
    <property type="protein sequence ID" value="GEO37057.1"/>
    <property type="molecule type" value="Genomic_DNA"/>
</dbReference>
<proteinExistence type="predicted"/>
<accession>A0A512DKQ1</accession>
<dbReference type="InterPro" id="IPR019060">
    <property type="entry name" value="DUF2382"/>
</dbReference>
<dbReference type="AlphaFoldDB" id="A0A512DKQ1"/>
<feature type="domain" description="DUF2382" evidence="1">
    <location>
        <begin position="16"/>
        <end position="124"/>
    </location>
</feature>
<evidence type="ECO:0000313" key="3">
    <source>
        <dbReference type="Proteomes" id="UP000321523"/>
    </source>
</evidence>
<evidence type="ECO:0000313" key="2">
    <source>
        <dbReference type="EMBL" id="GEO37057.1"/>
    </source>
</evidence>
<keyword evidence="3" id="KW-1185">Reference proteome</keyword>
<dbReference type="Pfam" id="PF09557">
    <property type="entry name" value="DUF2382"/>
    <property type="match status" value="1"/>
</dbReference>
<dbReference type="OrthoDB" id="5569583at2"/>
<dbReference type="RefSeq" id="WP_044425952.1">
    <property type="nucleotide sequence ID" value="NZ_BJYZ01000003.1"/>
</dbReference>
<protein>
    <recommendedName>
        <fullName evidence="1">DUF2382 domain-containing protein</fullName>
    </recommendedName>
</protein>
<sequence length="142" mass="16272">MAGIPEDQIENISVPVIEEEIEVGKRRVEGDRVSVRTIARERTELIEQPLESIEVEVERIAVGKAIDTAPDVRNDGDTMIIPVVEERLVVEKRLFLVEEIHVHRRRVVTQFRQNVTLRSQEVVVERRDAASDLDRTETPQEG</sequence>
<name>A0A512DKQ1_9PROT</name>
<evidence type="ECO:0000259" key="1">
    <source>
        <dbReference type="Pfam" id="PF09557"/>
    </source>
</evidence>
<dbReference type="Proteomes" id="UP000321523">
    <property type="component" value="Unassembled WGS sequence"/>
</dbReference>
<reference evidence="2 3" key="1">
    <citation type="submission" date="2019-07" db="EMBL/GenBank/DDBJ databases">
        <title>Whole genome shotgun sequence of Skermanella aerolata NBRC 106429.</title>
        <authorList>
            <person name="Hosoyama A."/>
            <person name="Uohara A."/>
            <person name="Ohji S."/>
            <person name="Ichikawa N."/>
        </authorList>
    </citation>
    <scope>NUCLEOTIDE SEQUENCE [LARGE SCALE GENOMIC DNA]</scope>
    <source>
        <strain evidence="2 3">NBRC 106429</strain>
    </source>
</reference>
<gene>
    <name evidence="2" type="ORF">SAE02_12050</name>
</gene>
<comment type="caution">
    <text evidence="2">The sequence shown here is derived from an EMBL/GenBank/DDBJ whole genome shotgun (WGS) entry which is preliminary data.</text>
</comment>